<feature type="compositionally biased region" description="Pro residues" evidence="1">
    <location>
        <begin position="50"/>
        <end position="59"/>
    </location>
</feature>
<dbReference type="Proteomes" id="UP000324222">
    <property type="component" value="Unassembled WGS sequence"/>
</dbReference>
<evidence type="ECO:0000313" key="3">
    <source>
        <dbReference type="Proteomes" id="UP000324222"/>
    </source>
</evidence>
<feature type="compositionally biased region" description="Low complexity" evidence="1">
    <location>
        <begin position="60"/>
        <end position="72"/>
    </location>
</feature>
<sequence length="72" mass="8142">MEGSSYPSQELLFREERHPFSHPPPAGYPIWASVRRGWRWGQPLQRHHPPPLPPSPPPGHTGHSTPSPQHST</sequence>
<evidence type="ECO:0000256" key="1">
    <source>
        <dbReference type="SAM" id="MobiDB-lite"/>
    </source>
</evidence>
<reference evidence="2 3" key="1">
    <citation type="submission" date="2019-05" db="EMBL/GenBank/DDBJ databases">
        <title>Another draft genome of Portunus trituberculatus and its Hox gene families provides insights of decapod evolution.</title>
        <authorList>
            <person name="Jeong J.-H."/>
            <person name="Song I."/>
            <person name="Kim S."/>
            <person name="Choi T."/>
            <person name="Kim D."/>
            <person name="Ryu S."/>
            <person name="Kim W."/>
        </authorList>
    </citation>
    <scope>NUCLEOTIDE SEQUENCE [LARGE SCALE GENOMIC DNA]</scope>
    <source>
        <tissue evidence="2">Muscle</tissue>
    </source>
</reference>
<dbReference type="AlphaFoldDB" id="A0A5B7IMQ4"/>
<accession>A0A5B7IMQ4</accession>
<name>A0A5B7IMQ4_PORTR</name>
<organism evidence="2 3">
    <name type="scientific">Portunus trituberculatus</name>
    <name type="common">Swimming crab</name>
    <name type="synonym">Neptunus trituberculatus</name>
    <dbReference type="NCBI Taxonomy" id="210409"/>
    <lineage>
        <taxon>Eukaryota</taxon>
        <taxon>Metazoa</taxon>
        <taxon>Ecdysozoa</taxon>
        <taxon>Arthropoda</taxon>
        <taxon>Crustacea</taxon>
        <taxon>Multicrustacea</taxon>
        <taxon>Malacostraca</taxon>
        <taxon>Eumalacostraca</taxon>
        <taxon>Eucarida</taxon>
        <taxon>Decapoda</taxon>
        <taxon>Pleocyemata</taxon>
        <taxon>Brachyura</taxon>
        <taxon>Eubrachyura</taxon>
        <taxon>Portunoidea</taxon>
        <taxon>Portunidae</taxon>
        <taxon>Portuninae</taxon>
        <taxon>Portunus</taxon>
    </lineage>
</organism>
<evidence type="ECO:0000313" key="2">
    <source>
        <dbReference type="EMBL" id="MPC86781.1"/>
    </source>
</evidence>
<protein>
    <submittedName>
        <fullName evidence="2">Uncharacterized protein</fullName>
    </submittedName>
</protein>
<dbReference type="EMBL" id="VSRR010072491">
    <property type="protein sequence ID" value="MPC86781.1"/>
    <property type="molecule type" value="Genomic_DNA"/>
</dbReference>
<feature type="region of interest" description="Disordered" evidence="1">
    <location>
        <begin position="41"/>
        <end position="72"/>
    </location>
</feature>
<gene>
    <name evidence="2" type="ORF">E2C01_081616</name>
</gene>
<comment type="caution">
    <text evidence="2">The sequence shown here is derived from an EMBL/GenBank/DDBJ whole genome shotgun (WGS) entry which is preliminary data.</text>
</comment>
<proteinExistence type="predicted"/>
<keyword evidence="3" id="KW-1185">Reference proteome</keyword>